<dbReference type="PROSITE" id="PS50262">
    <property type="entry name" value="G_PROTEIN_RECEP_F1_2"/>
    <property type="match status" value="1"/>
</dbReference>
<evidence type="ECO:0000256" key="16">
    <source>
        <dbReference type="RuleBase" id="RU000688"/>
    </source>
</evidence>
<keyword evidence="10 16" id="KW-0675">Receptor</keyword>
<keyword evidence="8" id="KW-0564">Palmitate</keyword>
<keyword evidence="9" id="KW-1015">Disulfide bond</keyword>
<evidence type="ECO:0000256" key="18">
    <source>
        <dbReference type="SAM" id="Phobius"/>
    </source>
</evidence>
<comment type="similarity">
    <text evidence="16">Belongs to the G-protein coupled receptor 1 family.</text>
</comment>
<evidence type="ECO:0000256" key="6">
    <source>
        <dbReference type="ARBA" id="ARBA00023040"/>
    </source>
</evidence>
<evidence type="ECO:0000256" key="7">
    <source>
        <dbReference type="ARBA" id="ARBA00023136"/>
    </source>
</evidence>
<dbReference type="CTD" id="887"/>
<feature type="transmembrane region" description="Helical" evidence="18">
    <location>
        <begin position="250"/>
        <end position="274"/>
    </location>
</feature>
<keyword evidence="12 16" id="KW-0807">Transducer</keyword>
<organism evidence="20 21">
    <name type="scientific">Python bivittatus</name>
    <name type="common">Burmese python</name>
    <name type="synonym">Python molurus bivittatus</name>
    <dbReference type="NCBI Taxonomy" id="176946"/>
    <lineage>
        <taxon>Eukaryota</taxon>
        <taxon>Metazoa</taxon>
        <taxon>Chordata</taxon>
        <taxon>Craniata</taxon>
        <taxon>Vertebrata</taxon>
        <taxon>Euteleostomi</taxon>
        <taxon>Lepidosauria</taxon>
        <taxon>Squamata</taxon>
        <taxon>Bifurcata</taxon>
        <taxon>Unidentata</taxon>
        <taxon>Episquamata</taxon>
        <taxon>Toxicofera</taxon>
        <taxon>Serpentes</taxon>
        <taxon>Henophidia</taxon>
        <taxon>Pythonidae</taxon>
        <taxon>Python</taxon>
    </lineage>
</organism>
<evidence type="ECO:0000256" key="5">
    <source>
        <dbReference type="ARBA" id="ARBA00022989"/>
    </source>
</evidence>
<dbReference type="GO" id="GO:0015054">
    <property type="term" value="F:gastrin receptor activity"/>
    <property type="evidence" value="ECO:0007669"/>
    <property type="project" value="InterPro"/>
</dbReference>
<keyword evidence="3" id="KW-1003">Cell membrane</keyword>
<keyword evidence="4 16" id="KW-0812">Transmembrane</keyword>
<evidence type="ECO:0000256" key="10">
    <source>
        <dbReference type="ARBA" id="ARBA00023170"/>
    </source>
</evidence>
<dbReference type="GO" id="GO:0008188">
    <property type="term" value="F:neuropeptide receptor activity"/>
    <property type="evidence" value="ECO:0007669"/>
    <property type="project" value="TreeGrafter"/>
</dbReference>
<dbReference type="PRINTS" id="PR00527">
    <property type="entry name" value="GASTRINR"/>
</dbReference>
<comment type="function">
    <text evidence="14">Receptor for gastrin and cholecystokinin. The CCK-B receptors occur throughout the central nervous system where they modulate anxiety, analgesia, arousal, and neuroleptic activity. This receptor mediates its action by association with G proteins that activate a phosphatidylinositol-calcium second messenger system.</text>
</comment>
<dbReference type="PANTHER" id="PTHR24238">
    <property type="entry name" value="G-PROTEIN COUPLED RECEPTOR"/>
    <property type="match status" value="1"/>
</dbReference>
<dbReference type="PANTHER" id="PTHR24238:SF79">
    <property type="entry name" value="GASTRIN_CHOLECYSTOKININ TYPE B RECEPTOR"/>
    <property type="match status" value="1"/>
</dbReference>
<keyword evidence="5 18" id="KW-1133">Transmembrane helix</keyword>
<evidence type="ECO:0000259" key="19">
    <source>
        <dbReference type="PROSITE" id="PS50262"/>
    </source>
</evidence>
<evidence type="ECO:0000256" key="2">
    <source>
        <dbReference type="ARBA" id="ARBA00019090"/>
    </source>
</evidence>
<evidence type="ECO:0000256" key="15">
    <source>
        <dbReference type="ARBA" id="ARBA00031093"/>
    </source>
</evidence>
<dbReference type="OMA" id="GCYVNLL"/>
<dbReference type="Gene3D" id="1.20.1070.10">
    <property type="entry name" value="Rhodopsin 7-helix transmembrane proteins"/>
    <property type="match status" value="1"/>
</dbReference>
<feature type="transmembrane region" description="Helical" evidence="18">
    <location>
        <begin position="124"/>
        <end position="148"/>
    </location>
</feature>
<dbReference type="AlphaFoldDB" id="A0A9F2RBV2"/>
<feature type="compositionally biased region" description="Polar residues" evidence="17">
    <location>
        <begin position="1"/>
        <end position="12"/>
    </location>
</feature>
<keyword evidence="13" id="KW-0449">Lipoprotein</keyword>
<feature type="transmembrane region" description="Helical" evidence="18">
    <location>
        <begin position="89"/>
        <end position="112"/>
    </location>
</feature>
<dbReference type="PRINTS" id="PR01822">
    <property type="entry name" value="CCYSTOKININR"/>
</dbReference>
<feature type="transmembrane region" description="Helical" evidence="18">
    <location>
        <begin position="202"/>
        <end position="223"/>
    </location>
</feature>
<feature type="transmembrane region" description="Helical" evidence="18">
    <location>
        <begin position="396"/>
        <end position="417"/>
    </location>
</feature>
<dbReference type="InterPro" id="IPR017452">
    <property type="entry name" value="GPCR_Rhodpsn_7TM"/>
</dbReference>
<dbReference type="OrthoDB" id="5987936at2759"/>
<keyword evidence="11" id="KW-0325">Glycoprotein</keyword>
<dbReference type="PRINTS" id="PR00237">
    <property type="entry name" value="GPCRRHODOPSN"/>
</dbReference>
<evidence type="ECO:0000256" key="1">
    <source>
        <dbReference type="ARBA" id="ARBA00004651"/>
    </source>
</evidence>
<dbReference type="GO" id="GO:0005886">
    <property type="term" value="C:plasma membrane"/>
    <property type="evidence" value="ECO:0007669"/>
    <property type="project" value="UniProtKB-SubCell"/>
</dbReference>
<dbReference type="KEGG" id="pbi:103058734"/>
<evidence type="ECO:0000256" key="3">
    <source>
        <dbReference type="ARBA" id="ARBA00022475"/>
    </source>
</evidence>
<dbReference type="InterPro" id="IPR000314">
    <property type="entry name" value="Gastrin_rcpt"/>
</dbReference>
<evidence type="ECO:0000313" key="21">
    <source>
        <dbReference type="RefSeq" id="XP_007443214.1"/>
    </source>
</evidence>
<feature type="domain" description="G-protein coupled receptors family 1 profile" evidence="19">
    <location>
        <begin position="102"/>
        <end position="414"/>
    </location>
</feature>
<feature type="transmembrane region" description="Helical" evidence="18">
    <location>
        <begin position="355"/>
        <end position="376"/>
    </location>
</feature>
<dbReference type="PROSITE" id="PS00237">
    <property type="entry name" value="G_PROTEIN_RECEP_F1_1"/>
    <property type="match status" value="1"/>
</dbReference>
<dbReference type="InterPro" id="IPR000276">
    <property type="entry name" value="GPCR_Rhodpsn"/>
</dbReference>
<keyword evidence="20" id="KW-1185">Reference proteome</keyword>
<comment type="subcellular location">
    <subcellularLocation>
        <location evidence="1">Cell membrane</location>
        <topology evidence="1">Multi-pass membrane protein</topology>
    </subcellularLocation>
</comment>
<protein>
    <recommendedName>
        <fullName evidence="2">Gastrin/cholecystokinin type B receptor</fullName>
    </recommendedName>
    <alternativeName>
        <fullName evidence="15">Cholecystokinin-2 receptor</fullName>
    </alternativeName>
</protein>
<evidence type="ECO:0000256" key="13">
    <source>
        <dbReference type="ARBA" id="ARBA00023288"/>
    </source>
</evidence>
<dbReference type="GeneID" id="103058734"/>
<gene>
    <name evidence="21" type="primary">CCKBR</name>
</gene>
<proteinExistence type="inferred from homology"/>
<evidence type="ECO:0000256" key="8">
    <source>
        <dbReference type="ARBA" id="ARBA00023139"/>
    </source>
</evidence>
<name>A0A9F2RBV2_PYTBI</name>
<evidence type="ECO:0000256" key="17">
    <source>
        <dbReference type="SAM" id="MobiDB-lite"/>
    </source>
</evidence>
<evidence type="ECO:0000256" key="14">
    <source>
        <dbReference type="ARBA" id="ARBA00025402"/>
    </source>
</evidence>
<evidence type="ECO:0000256" key="4">
    <source>
        <dbReference type="ARBA" id="ARBA00022692"/>
    </source>
</evidence>
<feature type="region of interest" description="Disordered" evidence="17">
    <location>
        <begin position="1"/>
        <end position="30"/>
    </location>
</feature>
<keyword evidence="6 16" id="KW-0297">G-protein coupled receptor</keyword>
<dbReference type="SMART" id="SM01381">
    <property type="entry name" value="7TM_GPCR_Srsx"/>
    <property type="match status" value="1"/>
</dbReference>
<reference evidence="21" key="1">
    <citation type="submission" date="2025-08" db="UniProtKB">
        <authorList>
            <consortium name="RefSeq"/>
        </authorList>
    </citation>
    <scope>IDENTIFICATION</scope>
    <source>
        <tissue evidence="21">Liver</tissue>
    </source>
</reference>
<dbReference type="RefSeq" id="XP_007443214.1">
    <property type="nucleotide sequence ID" value="XM_007443152.2"/>
</dbReference>
<feature type="transmembrane region" description="Helical" evidence="18">
    <location>
        <begin position="160"/>
        <end position="181"/>
    </location>
</feature>
<accession>A0A9F2RBV2</accession>
<evidence type="ECO:0000256" key="12">
    <source>
        <dbReference type="ARBA" id="ARBA00023224"/>
    </source>
</evidence>
<dbReference type="Pfam" id="PF00001">
    <property type="entry name" value="7tm_1"/>
    <property type="match status" value="1"/>
</dbReference>
<dbReference type="SUPFAM" id="SSF81321">
    <property type="entry name" value="Family A G protein-coupled receptor-like"/>
    <property type="match status" value="1"/>
</dbReference>
<dbReference type="Proteomes" id="UP000695026">
    <property type="component" value="Unplaced"/>
</dbReference>
<evidence type="ECO:0000256" key="9">
    <source>
        <dbReference type="ARBA" id="ARBA00023157"/>
    </source>
</evidence>
<sequence length="471" mass="51748">MGPSRPVSSTQGKAWGQQVGMRARPGTTPSSQIPLEVKIPVQVQTGGERASLLCLPSPASGPWGTSLALDSAGGSSALPLPELDLAVRVLLYSVIFLLGLCGNALVIAVLVVNKRLRTVTNSFLLSLALSDLMVALFCLPFTIIPNLMHSFIFGKVICKAIAYLMGVSVSVSTFSLVAIAIERYSAICRPLQSRVWQTRSHAYRVIATTWMLSALLMLPYPVYSTTLPVPTHPHITHCSHNWPGHHIKQAWYVLLLLTLFFVPGLVMIVAYGLISCELYRGIQFEMDLSREAKAQQNGVTELLAPCDEGDGCYVQVPQPTGSAMELPALTPEDGAKQERARINSSEAKLLAKKRVIRMLVVIVALFFVCWLPIYVANTWRAFDPMTAHRALSGTPISFIHLLCYSSTCVNPFIYCFMNKRFRKAFASTFACCAMPCWHRRHHPPEEEATATGASFSKFSYTTVSSMAPPEH</sequence>
<keyword evidence="7 18" id="KW-0472">Membrane</keyword>
<dbReference type="InterPro" id="IPR009126">
    <property type="entry name" value="Cholcskin_rcpt"/>
</dbReference>
<evidence type="ECO:0000256" key="11">
    <source>
        <dbReference type="ARBA" id="ARBA00023180"/>
    </source>
</evidence>
<evidence type="ECO:0000313" key="20">
    <source>
        <dbReference type="Proteomes" id="UP000695026"/>
    </source>
</evidence>